<protein>
    <submittedName>
        <fullName evidence="1">Uncharacterized protein</fullName>
    </submittedName>
</protein>
<evidence type="ECO:0000313" key="2">
    <source>
        <dbReference type="Proteomes" id="UP000224134"/>
    </source>
</evidence>
<dbReference type="GeneID" id="40070714"/>
<keyword evidence="2" id="KW-1185">Reference proteome</keyword>
<dbReference type="KEGG" id="vg:40070714"/>
<organism evidence="1 2">
    <name type="scientific">Bacillus phage Mgbh1</name>
    <dbReference type="NCBI Taxonomy" id="1796993"/>
    <lineage>
        <taxon>Viruses</taxon>
        <taxon>Duplodnaviria</taxon>
        <taxon>Heunggongvirae</taxon>
        <taxon>Uroviricota</taxon>
        <taxon>Caudoviricetes</taxon>
        <taxon>Magadivirus</taxon>
        <taxon>Magadivirus Mgbh1</taxon>
    </lineage>
</organism>
<reference evidence="1 2" key="1">
    <citation type="submission" date="2016-02" db="EMBL/GenBank/DDBJ databases">
        <title>Isolation and characterization of bacteriophages from East Africa Rift Valley soda lakes.</title>
        <authorList>
            <person name="van Zyl L.J."/>
            <person name="Nemavhulani S."/>
            <person name="Cowan D.A."/>
            <person name="Trindade M.I."/>
        </authorList>
    </citation>
    <scope>NUCLEOTIDE SEQUENCE [LARGE SCALE GENOMIC DNA]</scope>
</reference>
<evidence type="ECO:0000313" key="1">
    <source>
        <dbReference type="EMBL" id="AMQ66670.1"/>
    </source>
</evidence>
<proteinExistence type="predicted"/>
<dbReference type="OrthoDB" id="14832at10239"/>
<sequence length="87" mass="10567">MIKRDCAECCKSFTTHMPHAKYCSDQCRWRAHKREIYAKRKKNGLCPQCGGKMADEQSSYCRKCQTYFRRRYYKSVNSMIYFNKKER</sequence>
<accession>A0A142F1L3</accession>
<dbReference type="Proteomes" id="UP000224134">
    <property type="component" value="Segment"/>
</dbReference>
<dbReference type="RefSeq" id="YP_009595156.1">
    <property type="nucleotide sequence ID" value="NC_041879.1"/>
</dbReference>
<dbReference type="EMBL" id="KU665491">
    <property type="protein sequence ID" value="AMQ66670.1"/>
    <property type="molecule type" value="Genomic_DNA"/>
</dbReference>
<name>A0A142F1L3_9CAUD</name>